<dbReference type="CDD" id="cd14797">
    <property type="entry name" value="DUF302"/>
    <property type="match status" value="1"/>
</dbReference>
<dbReference type="InterPro" id="IPR005180">
    <property type="entry name" value="DUF302"/>
</dbReference>
<evidence type="ECO:0000313" key="2">
    <source>
        <dbReference type="EMBL" id="SDM77470.1"/>
    </source>
</evidence>
<dbReference type="Proteomes" id="UP000199202">
    <property type="component" value="Unassembled WGS sequence"/>
</dbReference>
<protein>
    <recommendedName>
        <fullName evidence="1">DUF302 domain-containing protein</fullName>
    </recommendedName>
</protein>
<organism evidence="2 3">
    <name type="scientific">Nonomuraea jiangxiensis</name>
    <dbReference type="NCBI Taxonomy" id="633440"/>
    <lineage>
        <taxon>Bacteria</taxon>
        <taxon>Bacillati</taxon>
        <taxon>Actinomycetota</taxon>
        <taxon>Actinomycetes</taxon>
        <taxon>Streptosporangiales</taxon>
        <taxon>Streptosporangiaceae</taxon>
        <taxon>Nonomuraea</taxon>
    </lineage>
</organism>
<dbReference type="Gene3D" id="3.30.310.70">
    <property type="entry name" value="TT1751-like domain"/>
    <property type="match status" value="1"/>
</dbReference>
<dbReference type="RefSeq" id="WP_090947273.1">
    <property type="nucleotide sequence ID" value="NZ_FNDJ01000055.1"/>
</dbReference>
<dbReference type="Pfam" id="PF03625">
    <property type="entry name" value="DUF302"/>
    <property type="match status" value="1"/>
</dbReference>
<dbReference type="AlphaFoldDB" id="A0A1G9VZ03"/>
<sequence>MTRSLRDRIQSVPHEVNRLAIAVGEPLDAFRARYERAVPVYDAERFAGLVAAGATWDTLLEATRENAPHGFIIYWSHDFSPLMRLAGHRLRGIEYLMGNHAVAETMYRHDPAIMLYAPLRTVIYEDAGGETWFAIDQPRTRFGSFGDPGIARGGVELDRRLAALLAHLGLPAPDVLTART</sequence>
<dbReference type="EMBL" id="FNDJ01000055">
    <property type="protein sequence ID" value="SDM77470.1"/>
    <property type="molecule type" value="Genomic_DNA"/>
</dbReference>
<gene>
    <name evidence="2" type="ORF">SAMN05421869_15523</name>
</gene>
<dbReference type="InterPro" id="IPR035923">
    <property type="entry name" value="TT1751-like_sf"/>
</dbReference>
<keyword evidence="3" id="KW-1185">Reference proteome</keyword>
<accession>A0A1G9VZ03</accession>
<evidence type="ECO:0000259" key="1">
    <source>
        <dbReference type="Pfam" id="PF03625"/>
    </source>
</evidence>
<name>A0A1G9VZ03_9ACTN</name>
<dbReference type="OrthoDB" id="3358967at2"/>
<feature type="domain" description="DUF302" evidence="1">
    <location>
        <begin position="96"/>
        <end position="138"/>
    </location>
</feature>
<evidence type="ECO:0000313" key="3">
    <source>
        <dbReference type="Proteomes" id="UP000199202"/>
    </source>
</evidence>
<dbReference type="STRING" id="633440.SAMN05421869_15523"/>
<proteinExistence type="predicted"/>
<reference evidence="2 3" key="1">
    <citation type="submission" date="2016-10" db="EMBL/GenBank/DDBJ databases">
        <authorList>
            <person name="de Groot N.N."/>
        </authorList>
    </citation>
    <scope>NUCLEOTIDE SEQUENCE [LARGE SCALE GENOMIC DNA]</scope>
    <source>
        <strain evidence="2 3">CGMCC 4.6533</strain>
    </source>
</reference>
<dbReference type="SUPFAM" id="SSF103247">
    <property type="entry name" value="TT1751-like"/>
    <property type="match status" value="1"/>
</dbReference>